<name>A0A919JWC3_9ACTN</name>
<dbReference type="Proteomes" id="UP000636960">
    <property type="component" value="Unassembled WGS sequence"/>
</dbReference>
<dbReference type="NCBIfam" id="TIGR02243">
    <property type="entry name" value="putative baseplate assembly protein"/>
    <property type="match status" value="1"/>
</dbReference>
<keyword evidence="2" id="KW-1185">Reference proteome</keyword>
<organism evidence="1 2">
    <name type="scientific">Paractinoplanes rishiriensis</name>
    <dbReference type="NCBI Taxonomy" id="1050105"/>
    <lineage>
        <taxon>Bacteria</taxon>
        <taxon>Bacillati</taxon>
        <taxon>Actinomycetota</taxon>
        <taxon>Actinomycetes</taxon>
        <taxon>Micromonosporales</taxon>
        <taxon>Micromonosporaceae</taxon>
        <taxon>Paractinoplanes</taxon>
    </lineage>
</organism>
<dbReference type="InterPro" id="IPR011749">
    <property type="entry name" value="CHP02243"/>
</dbReference>
<dbReference type="EMBL" id="BOMV01000018">
    <property type="protein sequence ID" value="GIE94780.1"/>
    <property type="molecule type" value="Genomic_DNA"/>
</dbReference>
<sequence length="653" mass="72874">MSLPAPDLDDRRFQDIVDEAKRRINRLCPDWTDHNVSDPGVALIELFAWMTEMTLYRLNQVPDRLYVKFLELVGVELFSAVPARADLLFRLTAARDEAVRVPGGTQVSTERRDDEAPIVFLTDSELVITPPKLMACLTHSAGERYADHWEELRREAATVQLFPTLQPDEAVYFGLQDSAAGNLLRLDVTTGPEGAGVDPRRPPRVWEAWDGQTWKEVRILDDTSAGFNSTGQVTLLLPLRHEALAIGSRRAFWLRCRLVKAIEGQPEYSKPPILEQLSAVALGGAVPAHHAEPAPAELLGTSTGKPGQVFQVRRVPVLPRRYEETVRVVLPRHERTGEPEEQTWREVADLADAEEDDQVFTWSGATGEIRFGPRVLDREGRVWQHGAIPPIDAQVYVTGYRFGGGRRGNVPAERLTVLHTSIPFVASVTNLDASSGGVDAETVENAKVRGPMLLRSGRRAVTAEDVERLTLDAAPSVARARCMAPENPAEPARLLVVPRVDIAPENLQLDDLGLSDELEEQIKAYLEPRRLLTMRLRVRAPRYQGVKVVAEVRAAPGVRTETVRERAERALYEYLNPLTGGPSGQGWPFDTDLRLGDVYGVLQGSFGVQGIEAVHFFSADLRRKRTLDQVEQRLRLLPESLFMSFEHRVVVQQ</sequence>
<evidence type="ECO:0000313" key="2">
    <source>
        <dbReference type="Proteomes" id="UP000636960"/>
    </source>
</evidence>
<reference evidence="1" key="1">
    <citation type="submission" date="2021-01" db="EMBL/GenBank/DDBJ databases">
        <title>Whole genome shotgun sequence of Actinoplanes rishiriensis NBRC 108556.</title>
        <authorList>
            <person name="Komaki H."/>
            <person name="Tamura T."/>
        </authorList>
    </citation>
    <scope>NUCLEOTIDE SEQUENCE</scope>
    <source>
        <strain evidence="1">NBRC 108556</strain>
    </source>
</reference>
<accession>A0A919JWC3</accession>
<evidence type="ECO:0000313" key="1">
    <source>
        <dbReference type="EMBL" id="GIE94780.1"/>
    </source>
</evidence>
<gene>
    <name evidence="1" type="ORF">Ari01nite_22450</name>
</gene>
<comment type="caution">
    <text evidence="1">The sequence shown here is derived from an EMBL/GenBank/DDBJ whole genome shotgun (WGS) entry which is preliminary data.</text>
</comment>
<dbReference type="RefSeq" id="WP_203781094.1">
    <property type="nucleotide sequence ID" value="NZ_BOMV01000018.1"/>
</dbReference>
<protein>
    <submittedName>
        <fullName evidence="1">Baseplate assembly protein</fullName>
    </submittedName>
</protein>
<dbReference type="AlphaFoldDB" id="A0A919JWC3"/>
<proteinExistence type="predicted"/>